<accession>A0A7S4A6S7</accession>
<dbReference type="PANTHER" id="PTHR11183">
    <property type="entry name" value="GLYCOGENIN SUBFAMILY MEMBER"/>
    <property type="match status" value="1"/>
</dbReference>
<name>A0A7S4A6S7_9STRA</name>
<evidence type="ECO:0000313" key="4">
    <source>
        <dbReference type="Proteomes" id="UP000789595"/>
    </source>
</evidence>
<reference evidence="2" key="1">
    <citation type="submission" date="2021-01" db="EMBL/GenBank/DDBJ databases">
        <authorList>
            <person name="Corre E."/>
            <person name="Pelletier E."/>
            <person name="Niang G."/>
            <person name="Scheremetjew M."/>
            <person name="Finn R."/>
            <person name="Kale V."/>
            <person name="Holt S."/>
            <person name="Cochrane G."/>
            <person name="Meng A."/>
            <person name="Brown T."/>
            <person name="Cohen L."/>
        </authorList>
    </citation>
    <scope>NUCLEOTIDE SEQUENCE</scope>
    <source>
        <strain evidence="2">CCMP1756</strain>
    </source>
</reference>
<dbReference type="SUPFAM" id="SSF53448">
    <property type="entry name" value="Nucleotide-diphospho-sugar transferases"/>
    <property type="match status" value="1"/>
</dbReference>
<dbReference type="InterPro" id="IPR050587">
    <property type="entry name" value="GNT1/Glycosyltrans_8"/>
</dbReference>
<feature type="chain" id="PRO_5036404024" description="Hexosyltransferase" evidence="1">
    <location>
        <begin position="17"/>
        <end position="247"/>
    </location>
</feature>
<dbReference type="InterPro" id="IPR029044">
    <property type="entry name" value="Nucleotide-diphossugar_trans"/>
</dbReference>
<protein>
    <recommendedName>
        <fullName evidence="5">Hexosyltransferase</fullName>
    </recommendedName>
</protein>
<evidence type="ECO:0008006" key="5">
    <source>
        <dbReference type="Google" id="ProtNLM"/>
    </source>
</evidence>
<dbReference type="OrthoDB" id="2014201at2759"/>
<sequence>MYAIATLMHNVTTVWACVVAGLGSQLAAVDPAIPRVALVQGGLTEAQTAVVGAYWNVSRYDFSDWSHRKDALWSLTQYERVLYIDGDVLVLPRFDRRKVGRVFRAPPGFYAVNFSRPDYICFNAGIMLLEPSLDVYERLRAVTVGSSCGGVDQKVLTAVLTRHENIGLRVVMASHFSGDSLAKYDMYNTYNSMRSVRDVLYGVDAVHGKPHGVRKRPEMLGHVDRLYQERNDRIAASLPACRLRPVT</sequence>
<dbReference type="EMBL" id="HBIW01023612">
    <property type="protein sequence ID" value="CAE0704901.1"/>
    <property type="molecule type" value="Transcribed_RNA"/>
</dbReference>
<evidence type="ECO:0000313" key="2">
    <source>
        <dbReference type="EMBL" id="CAE0704901.1"/>
    </source>
</evidence>
<dbReference type="EMBL" id="CAKKNE010000003">
    <property type="protein sequence ID" value="CAH0372373.1"/>
    <property type="molecule type" value="Genomic_DNA"/>
</dbReference>
<feature type="signal peptide" evidence="1">
    <location>
        <begin position="1"/>
        <end position="16"/>
    </location>
</feature>
<gene>
    <name evidence="2" type="ORF">PCAL00307_LOCUS20349</name>
    <name evidence="3" type="ORF">PECAL_3P23650</name>
</gene>
<proteinExistence type="predicted"/>
<organism evidence="2">
    <name type="scientific">Pelagomonas calceolata</name>
    <dbReference type="NCBI Taxonomy" id="35677"/>
    <lineage>
        <taxon>Eukaryota</taxon>
        <taxon>Sar</taxon>
        <taxon>Stramenopiles</taxon>
        <taxon>Ochrophyta</taxon>
        <taxon>Pelagophyceae</taxon>
        <taxon>Pelagomonadales</taxon>
        <taxon>Pelagomonadaceae</taxon>
        <taxon>Pelagomonas</taxon>
    </lineage>
</organism>
<keyword evidence="1" id="KW-0732">Signal</keyword>
<keyword evidence="4" id="KW-1185">Reference proteome</keyword>
<dbReference type="Gene3D" id="3.90.550.10">
    <property type="entry name" value="Spore Coat Polysaccharide Biosynthesis Protein SpsA, Chain A"/>
    <property type="match status" value="1"/>
</dbReference>
<evidence type="ECO:0000256" key="1">
    <source>
        <dbReference type="SAM" id="SignalP"/>
    </source>
</evidence>
<dbReference type="AlphaFoldDB" id="A0A7S4A6S7"/>
<dbReference type="Proteomes" id="UP000789595">
    <property type="component" value="Unassembled WGS sequence"/>
</dbReference>
<evidence type="ECO:0000313" key="3">
    <source>
        <dbReference type="EMBL" id="CAH0372373.1"/>
    </source>
</evidence>
<reference evidence="3" key="2">
    <citation type="submission" date="2021-11" db="EMBL/GenBank/DDBJ databases">
        <authorList>
            <consortium name="Genoscope - CEA"/>
            <person name="William W."/>
        </authorList>
    </citation>
    <scope>NUCLEOTIDE SEQUENCE</scope>
</reference>